<gene>
    <name evidence="2" type="ORF">PHLCEN_2v1259</name>
</gene>
<evidence type="ECO:0000256" key="1">
    <source>
        <dbReference type="SAM" id="MobiDB-lite"/>
    </source>
</evidence>
<feature type="compositionally biased region" description="Acidic residues" evidence="1">
    <location>
        <begin position="32"/>
        <end position="47"/>
    </location>
</feature>
<name>A0A2R6S3P0_9APHY</name>
<protein>
    <submittedName>
        <fullName evidence="2">Uncharacterized protein</fullName>
    </submittedName>
</protein>
<dbReference type="OrthoDB" id="3256495at2759"/>
<dbReference type="EMBL" id="MLYV02000094">
    <property type="protein sequence ID" value="PSS36900.1"/>
    <property type="molecule type" value="Genomic_DNA"/>
</dbReference>
<proteinExistence type="predicted"/>
<comment type="caution">
    <text evidence="2">The sequence shown here is derived from an EMBL/GenBank/DDBJ whole genome shotgun (WGS) entry which is preliminary data.</text>
</comment>
<dbReference type="AlphaFoldDB" id="A0A2R6S3P0"/>
<accession>A0A2R6S3P0</accession>
<feature type="region of interest" description="Disordered" evidence="1">
    <location>
        <begin position="28"/>
        <end position="60"/>
    </location>
</feature>
<dbReference type="Proteomes" id="UP000186601">
    <property type="component" value="Unassembled WGS sequence"/>
</dbReference>
<keyword evidence="3" id="KW-1185">Reference proteome</keyword>
<evidence type="ECO:0000313" key="2">
    <source>
        <dbReference type="EMBL" id="PSS36900.1"/>
    </source>
</evidence>
<sequence>MSSSEHNYTSLSELESLSDSDWLDIASSRASEDEDSAAEFDDSDREDADGRPVSRRSFNSIASSRGGVVEGWEGLIEEEIPLPISDSAADYLSLSVAEGTHVPRPSSPPAVEEDPEDERVKAALDQSMMSTLSSSRSNSLANSLQTSLVHSTRALRLSFPDPTTSRLESLNTSFEKLSSSEADLPAPDIDEEFPPFTDEPVADPGQILTPEVSDDDAREIKCDSVKSIAKPDFYVVLYGSSPMAKYEFIDMLLEKWAVSMGLVSSQKVSRTHRMLIRHFDSQGSHVCKSSRRTVCVLDKTGLDHSRTIIEHDCPSLAIIFLPSFSDISLFDHTLYLPVMMSSPPSLVDFLGITDYFLEAEQQWQALAVPTHKLTVLSMRSSPVVEQETLENAKPSHLQHALRPMFSASSLKKTMPKVSAHAITLLAVLSMVLGYVVHGSLQSSAIGHTQEHGVTSPLWGLLRPVTSVANRSASASLLTTTSSTSALTASSLKDLEVVVFNSATLTFASSLSIARPVSSASSTNPGASRGADALAECDCGCGMLTWPGKTMGTDLILSQTEASSALSTFTGSSNSVSLIAHHPHGKGKAKENATPSDPSLYALSTRIVTSLSEYFDFCAAKKTAHKDVEELIDALDQLVHAIGRQTMMFWEQSKGTVSLLQSGLKQRNHHAQDRARQMREAGVRWISSVGTRIRGRAEVARDNAKSIKKMMGDPKAEKALRRWRGETLQLPGVKRISERRRARRARRGVKL</sequence>
<organism evidence="2 3">
    <name type="scientific">Hermanssonia centrifuga</name>
    <dbReference type="NCBI Taxonomy" id="98765"/>
    <lineage>
        <taxon>Eukaryota</taxon>
        <taxon>Fungi</taxon>
        <taxon>Dikarya</taxon>
        <taxon>Basidiomycota</taxon>
        <taxon>Agaricomycotina</taxon>
        <taxon>Agaricomycetes</taxon>
        <taxon>Polyporales</taxon>
        <taxon>Meruliaceae</taxon>
        <taxon>Hermanssonia</taxon>
    </lineage>
</organism>
<dbReference type="STRING" id="98765.A0A2R6S3P0"/>
<feature type="region of interest" description="Disordered" evidence="1">
    <location>
        <begin position="99"/>
        <end position="118"/>
    </location>
</feature>
<reference evidence="2 3" key="1">
    <citation type="submission" date="2018-02" db="EMBL/GenBank/DDBJ databases">
        <title>Genome sequence of the basidiomycete white-rot fungus Phlebia centrifuga.</title>
        <authorList>
            <person name="Granchi Z."/>
            <person name="Peng M."/>
            <person name="de Vries R.P."/>
            <person name="Hilden K."/>
            <person name="Makela M.R."/>
            <person name="Grigoriev I."/>
            <person name="Riley R."/>
        </authorList>
    </citation>
    <scope>NUCLEOTIDE SEQUENCE [LARGE SCALE GENOMIC DNA]</scope>
    <source>
        <strain evidence="2 3">FBCC195</strain>
    </source>
</reference>
<evidence type="ECO:0000313" key="3">
    <source>
        <dbReference type="Proteomes" id="UP000186601"/>
    </source>
</evidence>